<gene>
    <name evidence="3" type="ORF">RZN69_08475</name>
</gene>
<dbReference type="NCBIfam" id="NF033223">
    <property type="entry name" value="YHYH_alt"/>
    <property type="match status" value="1"/>
</dbReference>
<name>A0AAQ3QV65_9BACT</name>
<keyword evidence="2" id="KW-0732">Signal</keyword>
<dbReference type="AlphaFoldDB" id="A0AAQ3QV65"/>
<proteinExistence type="predicted"/>
<sequence>MLNLKYLTIALCILPLLVHAHPGRTDSSGGHTNRKTGEYHYHNSGSSSSSSSYSSGYSRQSTTTYTPPASSYKPPATTTHQATTPVVKNEAYYRDLIAKELGGQTEVKMDDGTYCDIVTDDMAIEVDWGNKWGEAIGQSLNYGFQSNKTPAIYLILKSESDLKYFIRVNSIIKNYDLPIKVFAYQAY</sequence>
<organism evidence="3 4">
    <name type="scientific">Rubellicoccus peritrichatus</name>
    <dbReference type="NCBI Taxonomy" id="3080537"/>
    <lineage>
        <taxon>Bacteria</taxon>
        <taxon>Pseudomonadati</taxon>
        <taxon>Verrucomicrobiota</taxon>
        <taxon>Opitutia</taxon>
        <taxon>Puniceicoccales</taxon>
        <taxon>Cerasicoccaceae</taxon>
        <taxon>Rubellicoccus</taxon>
    </lineage>
</organism>
<dbReference type="RefSeq" id="WP_317835665.1">
    <property type="nucleotide sequence ID" value="NZ_CP136920.1"/>
</dbReference>
<evidence type="ECO:0000313" key="3">
    <source>
        <dbReference type="EMBL" id="WOO43126.1"/>
    </source>
</evidence>
<evidence type="ECO:0000256" key="2">
    <source>
        <dbReference type="SAM" id="SignalP"/>
    </source>
</evidence>
<feature type="compositionally biased region" description="Low complexity" evidence="1">
    <location>
        <begin position="44"/>
        <end position="83"/>
    </location>
</feature>
<protein>
    <submittedName>
        <fullName evidence="3">YHYH domain-containing protein</fullName>
    </submittedName>
</protein>
<feature type="chain" id="PRO_5042995848" evidence="2">
    <location>
        <begin position="21"/>
        <end position="187"/>
    </location>
</feature>
<feature type="region of interest" description="Disordered" evidence="1">
    <location>
        <begin position="24"/>
        <end position="83"/>
    </location>
</feature>
<reference evidence="3 4" key="1">
    <citation type="submission" date="2023-10" db="EMBL/GenBank/DDBJ databases">
        <title>Rubellicoccus peritrichatus gen. nov., sp. nov., isolated from an algae of coral reef tank.</title>
        <authorList>
            <person name="Luo J."/>
        </authorList>
    </citation>
    <scope>NUCLEOTIDE SEQUENCE [LARGE SCALE GENOMIC DNA]</scope>
    <source>
        <strain evidence="3 4">CR14</strain>
    </source>
</reference>
<dbReference type="KEGG" id="puo:RZN69_08475"/>
<dbReference type="InterPro" id="IPR047773">
    <property type="entry name" value="YHYH_dom_bact"/>
</dbReference>
<keyword evidence="4" id="KW-1185">Reference proteome</keyword>
<feature type="signal peptide" evidence="2">
    <location>
        <begin position="1"/>
        <end position="20"/>
    </location>
</feature>
<accession>A0AAQ3QV65</accession>
<dbReference type="Proteomes" id="UP001304300">
    <property type="component" value="Chromosome"/>
</dbReference>
<evidence type="ECO:0000313" key="4">
    <source>
        <dbReference type="Proteomes" id="UP001304300"/>
    </source>
</evidence>
<evidence type="ECO:0000256" key="1">
    <source>
        <dbReference type="SAM" id="MobiDB-lite"/>
    </source>
</evidence>
<dbReference type="EMBL" id="CP136920">
    <property type="protein sequence ID" value="WOO43126.1"/>
    <property type="molecule type" value="Genomic_DNA"/>
</dbReference>